<feature type="domain" description="ABC transmembrane type-1" evidence="9">
    <location>
        <begin position="29"/>
        <end position="280"/>
    </location>
</feature>
<dbReference type="Proteomes" id="UP001302329">
    <property type="component" value="Unassembled WGS sequence"/>
</dbReference>
<dbReference type="InterPro" id="IPR017871">
    <property type="entry name" value="ABC_transporter-like_CS"/>
</dbReference>
<dbReference type="PANTHER" id="PTHR24221">
    <property type="entry name" value="ATP-BINDING CASSETTE SUB-FAMILY B"/>
    <property type="match status" value="1"/>
</dbReference>
<dbReference type="RefSeq" id="WP_323356164.1">
    <property type="nucleotide sequence ID" value="NZ_JAYGHY010000012.1"/>
</dbReference>
<evidence type="ECO:0000256" key="3">
    <source>
        <dbReference type="ARBA" id="ARBA00022741"/>
    </source>
</evidence>
<dbReference type="Gene3D" id="3.40.50.300">
    <property type="entry name" value="P-loop containing nucleotide triphosphate hydrolases"/>
    <property type="match status" value="1"/>
</dbReference>
<evidence type="ECO:0000313" key="10">
    <source>
        <dbReference type="EMBL" id="MEA5442072.1"/>
    </source>
</evidence>
<keyword evidence="3" id="KW-0547">Nucleotide-binding</keyword>
<evidence type="ECO:0000256" key="6">
    <source>
        <dbReference type="ARBA" id="ARBA00023136"/>
    </source>
</evidence>
<keyword evidence="5 7" id="KW-1133">Transmembrane helix</keyword>
<keyword evidence="11" id="KW-1185">Reference proteome</keyword>
<accession>A0ABU5SU63</accession>
<dbReference type="EMBL" id="JAYGHY010000012">
    <property type="protein sequence ID" value="MEA5442072.1"/>
    <property type="molecule type" value="Genomic_DNA"/>
</dbReference>
<dbReference type="SUPFAM" id="SSF52540">
    <property type="entry name" value="P-loop containing nucleoside triphosphate hydrolases"/>
    <property type="match status" value="1"/>
</dbReference>
<keyword evidence="2 7" id="KW-0812">Transmembrane</keyword>
<dbReference type="SMART" id="SM00382">
    <property type="entry name" value="AAA"/>
    <property type="match status" value="1"/>
</dbReference>
<organism evidence="10 11">
    <name type="scientific">Cyanobium gracile UHCC 0281</name>
    <dbReference type="NCBI Taxonomy" id="3110309"/>
    <lineage>
        <taxon>Bacteria</taxon>
        <taxon>Bacillati</taxon>
        <taxon>Cyanobacteriota</taxon>
        <taxon>Cyanophyceae</taxon>
        <taxon>Synechococcales</taxon>
        <taxon>Prochlorococcaceae</taxon>
        <taxon>Cyanobium</taxon>
    </lineage>
</organism>
<dbReference type="InterPro" id="IPR011527">
    <property type="entry name" value="ABC1_TM_dom"/>
</dbReference>
<evidence type="ECO:0000256" key="2">
    <source>
        <dbReference type="ARBA" id="ARBA00022692"/>
    </source>
</evidence>
<dbReference type="PROSITE" id="PS50929">
    <property type="entry name" value="ABC_TM1F"/>
    <property type="match status" value="1"/>
</dbReference>
<dbReference type="Pfam" id="PF00005">
    <property type="entry name" value="ABC_tran"/>
    <property type="match status" value="1"/>
</dbReference>
<keyword evidence="4 10" id="KW-0067">ATP-binding</keyword>
<dbReference type="InterPro" id="IPR039421">
    <property type="entry name" value="Type_1_exporter"/>
</dbReference>
<evidence type="ECO:0000256" key="7">
    <source>
        <dbReference type="SAM" id="Phobius"/>
    </source>
</evidence>
<feature type="transmembrane region" description="Helical" evidence="7">
    <location>
        <begin position="29"/>
        <end position="57"/>
    </location>
</feature>
<dbReference type="PROSITE" id="PS00211">
    <property type="entry name" value="ABC_TRANSPORTER_1"/>
    <property type="match status" value="1"/>
</dbReference>
<protein>
    <submittedName>
        <fullName evidence="10">ABC transporter ATP-binding protein</fullName>
    </submittedName>
</protein>
<dbReference type="InterPro" id="IPR027417">
    <property type="entry name" value="P-loop_NTPase"/>
</dbReference>
<evidence type="ECO:0000256" key="1">
    <source>
        <dbReference type="ARBA" id="ARBA00004651"/>
    </source>
</evidence>
<gene>
    <name evidence="10" type="ORF">VB739_05855</name>
</gene>
<feature type="domain" description="ABC transporter" evidence="8">
    <location>
        <begin position="365"/>
        <end position="602"/>
    </location>
</feature>
<feature type="transmembrane region" description="Helical" evidence="7">
    <location>
        <begin position="181"/>
        <end position="203"/>
    </location>
</feature>
<dbReference type="SUPFAM" id="SSF90123">
    <property type="entry name" value="ABC transporter transmembrane region"/>
    <property type="match status" value="1"/>
</dbReference>
<comment type="caution">
    <text evidence="10">The sequence shown here is derived from an EMBL/GenBank/DDBJ whole genome shotgun (WGS) entry which is preliminary data.</text>
</comment>
<evidence type="ECO:0000259" key="8">
    <source>
        <dbReference type="PROSITE" id="PS50893"/>
    </source>
</evidence>
<evidence type="ECO:0000313" key="11">
    <source>
        <dbReference type="Proteomes" id="UP001302329"/>
    </source>
</evidence>
<feature type="transmembrane region" description="Helical" evidence="7">
    <location>
        <begin position="151"/>
        <end position="175"/>
    </location>
</feature>
<reference evidence="10 11" key="1">
    <citation type="submission" date="2023-12" db="EMBL/GenBank/DDBJ databases">
        <title>Baltic Sea Cyanobacteria.</title>
        <authorList>
            <person name="Delbaje E."/>
            <person name="Fewer D.P."/>
            <person name="Shishido T.K."/>
        </authorList>
    </citation>
    <scope>NUCLEOTIDE SEQUENCE [LARGE SCALE GENOMIC DNA]</scope>
    <source>
        <strain evidence="10 11">UHCC 0281</strain>
    </source>
</reference>
<proteinExistence type="predicted"/>
<keyword evidence="6 7" id="KW-0472">Membrane</keyword>
<dbReference type="InterPro" id="IPR003593">
    <property type="entry name" value="AAA+_ATPase"/>
</dbReference>
<feature type="transmembrane region" description="Helical" evidence="7">
    <location>
        <begin position="267"/>
        <end position="287"/>
    </location>
</feature>
<evidence type="ECO:0000256" key="5">
    <source>
        <dbReference type="ARBA" id="ARBA00022989"/>
    </source>
</evidence>
<dbReference type="InterPro" id="IPR036640">
    <property type="entry name" value="ABC1_TM_sf"/>
</dbReference>
<evidence type="ECO:0000256" key="4">
    <source>
        <dbReference type="ARBA" id="ARBA00022840"/>
    </source>
</evidence>
<dbReference type="PROSITE" id="PS50893">
    <property type="entry name" value="ABC_TRANSPORTER_2"/>
    <property type="match status" value="1"/>
</dbReference>
<evidence type="ECO:0000259" key="9">
    <source>
        <dbReference type="PROSITE" id="PS50929"/>
    </source>
</evidence>
<comment type="subcellular location">
    <subcellularLocation>
        <location evidence="1">Cell membrane</location>
        <topology evidence="1">Multi-pass membrane protein</topology>
    </subcellularLocation>
</comment>
<dbReference type="Gene3D" id="1.20.1560.10">
    <property type="entry name" value="ABC transporter type 1, transmembrane domain"/>
    <property type="match status" value="1"/>
</dbReference>
<dbReference type="PANTHER" id="PTHR24221:SF632">
    <property type="entry name" value="ATP-DEPENDENT LIPID A-CORE FLIPPASE"/>
    <property type="match status" value="1"/>
</dbReference>
<dbReference type="GO" id="GO:0005524">
    <property type="term" value="F:ATP binding"/>
    <property type="evidence" value="ECO:0007669"/>
    <property type="project" value="UniProtKB-KW"/>
</dbReference>
<sequence>MFRKSQTFRSLVRLLAQLPTRRKRALIRLIPLAILAGIADLVVVALVARLFTVVVGGENRPSIPWEGLVPEDPRVKVVVLVVAFVAAAWFSSLSKLLLRAFQLRLKASIWRDLSDMAQRKLIAQPYVYFLGESKSDISAKVLINVSRVADIVVLPLLQLASGVFVIALLSAGMLIVGKLLAVVLILGLLAGYLLISTAITPFLRFAARQRILLEVRTNTILSESMRTILDVQLTGSEPYFERHYQEAGRETIPFIWKADVLPETPRALIEPLGITMIFAAGMLPLLSNPDPGALLKIIPFLATVAVTSLKLTPPLQDSFRAITSLRAGLPDLEETLKLIELPESRLTIRSEGVPSPDGVMPKRAIRLSSVSYRYPGSDINVLHDISMSIPVGSRVAFVGATGSGKTTTANQLLCLLRPSSGSLKLDGIEVVDSDVPAWQANCAYVPQAINLLNGNIIENIAFAEEVDEVDQMRVWEALQAAQLADIVAELPLGLFTPIGDNGIRLSGGQRQRLALARAFYRNAKFLVLDEATSALDNRTESEVMDAIEVIGRRCTLVVIAHRLSTVMRSDCIFEFEAGRIKASGTFDQLRQRSDTFNDLASFERRLSSPLG</sequence>
<dbReference type="InterPro" id="IPR003439">
    <property type="entry name" value="ABC_transporter-like_ATP-bd"/>
</dbReference>
<dbReference type="Pfam" id="PF00664">
    <property type="entry name" value="ABC_membrane"/>
    <property type="match status" value="1"/>
</dbReference>
<feature type="transmembrane region" description="Helical" evidence="7">
    <location>
        <begin position="77"/>
        <end position="98"/>
    </location>
</feature>
<name>A0ABU5SU63_9CYAN</name>